<feature type="compositionally biased region" description="Polar residues" evidence="2">
    <location>
        <begin position="1371"/>
        <end position="1380"/>
    </location>
</feature>
<feature type="region of interest" description="Disordered" evidence="2">
    <location>
        <begin position="786"/>
        <end position="812"/>
    </location>
</feature>
<name>A0AA36GY44_CYLNA</name>
<sequence>MERRRAFDTHQDHTRPDRSRSPHQLHPWEKNCSETKSVLYSADVQFHRRSPNKQRSPSKQSSSKAYTKSKIPLKQSQPERARTTSHPQTRSDAGVQDYVEKLQKWSSMHSPSKFMAGMMSADGTYEVPLEATPKRRSRGPWFVEHYSKVEGPSQTGTEKSHGSKDNIIRVEKENRRTDEYLTSKLKDNEVIHSEKSVHSTTTKVVKSSSQVVTTDDDGYAIPTTEGRTGPMPSSQERETPIFATPSKVESPNELFYTPMTHPRANRTASGHAATPDPKLHDISTGQIPKFSLINVKKFSSTSPSKHDTLIKERTETQLASFEKASKRLDKALQEATEALQHPIKLTLPSDIPPFSDQRQTLDVAQVENLRNRDIAARETLRHSLPSKPLFENSLSYEPDATDSQEDSRKVHFASSSMEEKASEQLGSRNIPLSKVLGASMAAELAYAEKVQKIQTHLNNAHHLATLVQQKAEQQLGDDASDDVDRILDSISLRDDSLVTSDDSEKPKKNIKVQGTSKPMNTSVRFNFMPSPVRKTAFMTPAQRQERKTKVEEYLRMYNVLHTLQAAVFKLKRSKCKPEQVPKIEELSRVAEKEYREAIVQAKSWLRKRISQHEFLQIVERQQKKVYDESEECSNRIKRLLSAQAAAQVTTQDDASRSKNLAIPTIANENELPPVRMDTKALNESVECDLWNLSARSLRRNLDIRREQAEILNRSFEEKTRDIEQMTRKSITAQIIEYDRVISERTELLNKLDEISAEEEVSQPTPTPRRVGVEPLDLAQLEEHAIEDERNNISVSESGGNQQSSLSEDSTDVGIIRTISQSTVYEDSLSHFDEEEKNQSSASSSTLYQSDVDDALETKNIENADHLHPSRRTLDTAETLAMLSRQTVTVVGDENSLDSVDQILDKLESATFTLTDATIEEVPLEELSSSDGGKVLDKTFTVAPDTGAMLPNEAFEEADQFVDENGLGDNLITPHESVRLEVSMYNTGTWSKAEVNVPDKTVTHVSEVLDASTLETPSTIGNAVDVTETAESGDNNLSPLELSHEETKEVLKEGIFISDAEGSGDRFSASSGADHAQPSSVDEERPKSQNDVNEENFGDGAKEVTTDGENVVHEVEKETQLSSQSDATANMGLADEVSTTTESTATEEVLNADQSTSVVPEEENSAQRSSFTARTQDEDASLTEDFNENKAQSQEQEKLITEEVREVEPKSDEKREKDSYELSFLDVGGRVSMGLNRSELCDNLSTSILQSLLDSPRRRSLPRYTLNDSLLNDSVLATPKSPRAPKERFNTKMPGSSPRLLDDSLKSDIANIIVNDLVTNAVDDTDDLKELTGRLSFSSKEEQTVSKPVQNLFEQLDDTYEDLLSIEKPSSSLHTVLSPTDRTPGFPQLVADTPRKEPPPQPSAEDAKENQLAELSQVLESDDWMTAKCQQLVKPLWSRICAKGCILPLYDDFVAVPDVPEEISVEGEDEQLMIENKTFLIWATMIELASKLWPESQTEKMRLSSKMLPIPRSEEDFSKKATCYVLEQLSEMPASHRYNRVSRPPPPPYADTSVDKAVGRHVYQEDPYSFGREVDKEYRKLCEEIIEKVGDRFVSAEVQVLQHRLVASDIDTTPLTPSAMISGDYGRPSLSRLSVSSRVSIGSLPSKSPLRIVPEVSEL</sequence>
<organism evidence="3 4">
    <name type="scientific">Cylicocyclus nassatus</name>
    <name type="common">Nematode worm</name>
    <dbReference type="NCBI Taxonomy" id="53992"/>
    <lineage>
        <taxon>Eukaryota</taxon>
        <taxon>Metazoa</taxon>
        <taxon>Ecdysozoa</taxon>
        <taxon>Nematoda</taxon>
        <taxon>Chromadorea</taxon>
        <taxon>Rhabditida</taxon>
        <taxon>Rhabditina</taxon>
        <taxon>Rhabditomorpha</taxon>
        <taxon>Strongyloidea</taxon>
        <taxon>Strongylidae</taxon>
        <taxon>Cylicocyclus</taxon>
    </lineage>
</organism>
<feature type="region of interest" description="Disordered" evidence="2">
    <location>
        <begin position="1371"/>
        <end position="1408"/>
    </location>
</feature>
<feature type="region of interest" description="Disordered" evidence="2">
    <location>
        <begin position="214"/>
        <end position="238"/>
    </location>
</feature>
<evidence type="ECO:0000256" key="1">
    <source>
        <dbReference type="SAM" id="Coils"/>
    </source>
</evidence>
<evidence type="ECO:0000313" key="4">
    <source>
        <dbReference type="Proteomes" id="UP001176961"/>
    </source>
</evidence>
<feature type="region of interest" description="Disordered" evidence="2">
    <location>
        <begin position="1060"/>
        <end position="1106"/>
    </location>
</feature>
<dbReference type="EMBL" id="CATQJL010000223">
    <property type="protein sequence ID" value="CAJ0600282.1"/>
    <property type="molecule type" value="Genomic_DNA"/>
</dbReference>
<protein>
    <submittedName>
        <fullName evidence="3">Uncharacterized protein</fullName>
    </submittedName>
</protein>
<feature type="compositionally biased region" description="Basic and acidic residues" evidence="2">
    <location>
        <begin position="1"/>
        <end position="33"/>
    </location>
</feature>
<proteinExistence type="predicted"/>
<feature type="region of interest" description="Disordered" evidence="2">
    <location>
        <begin position="1136"/>
        <end position="1196"/>
    </location>
</feature>
<feature type="region of interest" description="Disordered" evidence="2">
    <location>
        <begin position="1274"/>
        <end position="1300"/>
    </location>
</feature>
<gene>
    <name evidence="3" type="ORF">CYNAS_LOCUS12265</name>
</gene>
<feature type="compositionally biased region" description="Low complexity" evidence="2">
    <location>
        <begin position="1136"/>
        <end position="1148"/>
    </location>
</feature>
<keyword evidence="4" id="KW-1185">Reference proteome</keyword>
<evidence type="ECO:0000256" key="2">
    <source>
        <dbReference type="SAM" id="MobiDB-lite"/>
    </source>
</evidence>
<feature type="coiled-coil region" evidence="1">
    <location>
        <begin position="698"/>
        <end position="757"/>
    </location>
</feature>
<comment type="caution">
    <text evidence="3">The sequence shown here is derived from an EMBL/GenBank/DDBJ whole genome shotgun (WGS) entry which is preliminary data.</text>
</comment>
<feature type="region of interest" description="Disordered" evidence="2">
    <location>
        <begin position="1"/>
        <end position="95"/>
    </location>
</feature>
<keyword evidence="1" id="KW-0175">Coiled coil</keyword>
<reference evidence="3" key="1">
    <citation type="submission" date="2023-07" db="EMBL/GenBank/DDBJ databases">
        <authorList>
            <consortium name="CYATHOMIX"/>
        </authorList>
    </citation>
    <scope>NUCLEOTIDE SEQUENCE</scope>
    <source>
        <strain evidence="3">N/A</strain>
    </source>
</reference>
<feature type="compositionally biased region" description="Polar residues" evidence="2">
    <location>
        <begin position="791"/>
        <end position="807"/>
    </location>
</feature>
<feature type="region of interest" description="Disordered" evidence="2">
    <location>
        <begin position="388"/>
        <end position="425"/>
    </location>
</feature>
<feature type="compositionally biased region" description="Low complexity" evidence="2">
    <location>
        <begin position="53"/>
        <end position="64"/>
    </location>
</feature>
<feature type="coiled-coil region" evidence="1">
    <location>
        <begin position="311"/>
        <end position="341"/>
    </location>
</feature>
<accession>A0AA36GY44</accession>
<evidence type="ECO:0000313" key="3">
    <source>
        <dbReference type="EMBL" id="CAJ0600282.1"/>
    </source>
</evidence>
<dbReference type="Proteomes" id="UP001176961">
    <property type="component" value="Unassembled WGS sequence"/>
</dbReference>
<feature type="region of interest" description="Disordered" evidence="2">
    <location>
        <begin position="264"/>
        <end position="283"/>
    </location>
</feature>